<dbReference type="OrthoDB" id="9181146at2"/>
<evidence type="ECO:0000313" key="3">
    <source>
        <dbReference type="Proteomes" id="UP000310016"/>
    </source>
</evidence>
<reference evidence="2 3" key="1">
    <citation type="submission" date="2019-04" db="EMBL/GenBank/DDBJ databases">
        <title>Chitiniphilus eburnea sp. nov., a novel chitinolytic bacterium isolated from aquaculture sludge.</title>
        <authorList>
            <person name="Sheng M."/>
        </authorList>
    </citation>
    <scope>NUCLEOTIDE SEQUENCE [LARGE SCALE GENOMIC DNA]</scope>
    <source>
        <strain evidence="2 3">HX-2-15</strain>
    </source>
</reference>
<sequence length="287" mass="32393">MDEKLETAFLAKQAAETRKEAQNIAGGRPLVRDATQKLRMATISFNDHAQHLASPTGSPHLELIKEKLGDIGLGRMFQRQKMVHEQAETMRGQDFSKKDIGDMIPKRMAQLGNNQNSPVSRLKVESSGGVGAAENFYDPTANKVKVFDSRLLPFATHELRHAYDHLTQKLDLNNPEHRLASEFNAFSSQQKAANELHVPSGFQLPPLDQAKTYEQKTKLRDVYPGTVESSLAAVKKWQQTPEIQQAQEKRLHPFQALKDSISYQRKNTWVQETPSGPWVKKSRPKSD</sequence>
<dbReference type="AlphaFoldDB" id="A0A4U0QBH1"/>
<name>A0A4U0QBH1_9NEIS</name>
<accession>A0A4U0QBH1</accession>
<keyword evidence="3" id="KW-1185">Reference proteome</keyword>
<proteinExistence type="predicted"/>
<dbReference type="RefSeq" id="WP_136773542.1">
    <property type="nucleotide sequence ID" value="NZ_CP156074.1"/>
</dbReference>
<dbReference type="EMBL" id="SUMF01000011">
    <property type="protein sequence ID" value="TJZ73184.1"/>
    <property type="molecule type" value="Genomic_DNA"/>
</dbReference>
<protein>
    <submittedName>
        <fullName evidence="2">Uncharacterized protein</fullName>
    </submittedName>
</protein>
<organism evidence="2 3">
    <name type="scientific">Chitiniphilus eburneus</name>
    <dbReference type="NCBI Taxonomy" id="2571148"/>
    <lineage>
        <taxon>Bacteria</taxon>
        <taxon>Pseudomonadati</taxon>
        <taxon>Pseudomonadota</taxon>
        <taxon>Betaproteobacteria</taxon>
        <taxon>Neisseriales</taxon>
        <taxon>Chitinibacteraceae</taxon>
        <taxon>Chitiniphilus</taxon>
    </lineage>
</organism>
<comment type="caution">
    <text evidence="2">The sequence shown here is derived from an EMBL/GenBank/DDBJ whole genome shotgun (WGS) entry which is preliminary data.</text>
</comment>
<feature type="compositionally biased region" description="Polar residues" evidence="1">
    <location>
        <begin position="265"/>
        <end position="274"/>
    </location>
</feature>
<evidence type="ECO:0000256" key="1">
    <source>
        <dbReference type="SAM" id="MobiDB-lite"/>
    </source>
</evidence>
<gene>
    <name evidence="2" type="ORF">FAZ21_11240</name>
</gene>
<feature type="region of interest" description="Disordered" evidence="1">
    <location>
        <begin position="265"/>
        <end position="287"/>
    </location>
</feature>
<evidence type="ECO:0000313" key="2">
    <source>
        <dbReference type="EMBL" id="TJZ73184.1"/>
    </source>
</evidence>
<dbReference type="Proteomes" id="UP000310016">
    <property type="component" value="Unassembled WGS sequence"/>
</dbReference>